<keyword evidence="3" id="KW-1185">Reference proteome</keyword>
<dbReference type="AlphaFoldDB" id="A0A3A8KAF0"/>
<dbReference type="Proteomes" id="UP000268313">
    <property type="component" value="Unassembled WGS sequence"/>
</dbReference>
<evidence type="ECO:0000256" key="1">
    <source>
        <dbReference type="SAM" id="MobiDB-lite"/>
    </source>
</evidence>
<sequence length="226" mass="23993">MRHAVLMAALLLGACAKPREERVLSREALASSSAVKPSSSAAAELPQPRGAATVRTDMGTYSAPSVRFSADFLGDPPVTLMLVALSAQSEDGGYWRFRMSVDEKFLKSKRATARLIPQTALGPGLAIVDYQLPKEPPVTMDEGTLELTVTGNQVRGEVRLKDGRVRANFEGPLTVECWVPPAWLSGANAPAAPPVPAPSSPEDGPVRVLDEAQATSQCQSVAAVFR</sequence>
<reference evidence="3" key="1">
    <citation type="submission" date="2018-09" db="EMBL/GenBank/DDBJ databases">
        <authorList>
            <person name="Livingstone P.G."/>
            <person name="Whitworth D.E."/>
        </authorList>
    </citation>
    <scope>NUCLEOTIDE SEQUENCE [LARGE SCALE GENOMIC DNA]</scope>
    <source>
        <strain evidence="3">CA043D</strain>
    </source>
</reference>
<organism evidence="2 3">
    <name type="scientific">Corallococcus carmarthensis</name>
    <dbReference type="NCBI Taxonomy" id="2316728"/>
    <lineage>
        <taxon>Bacteria</taxon>
        <taxon>Pseudomonadati</taxon>
        <taxon>Myxococcota</taxon>
        <taxon>Myxococcia</taxon>
        <taxon>Myxococcales</taxon>
        <taxon>Cystobacterineae</taxon>
        <taxon>Myxococcaceae</taxon>
        <taxon>Corallococcus</taxon>
    </lineage>
</organism>
<proteinExistence type="predicted"/>
<evidence type="ECO:0000313" key="3">
    <source>
        <dbReference type="Proteomes" id="UP000268313"/>
    </source>
</evidence>
<accession>A0A3A8KAF0</accession>
<comment type="caution">
    <text evidence="2">The sequence shown here is derived from an EMBL/GenBank/DDBJ whole genome shotgun (WGS) entry which is preliminary data.</text>
</comment>
<dbReference type="EMBL" id="RAWE01000028">
    <property type="protein sequence ID" value="RKH04496.1"/>
    <property type="molecule type" value="Genomic_DNA"/>
</dbReference>
<dbReference type="RefSeq" id="WP_120602449.1">
    <property type="nucleotide sequence ID" value="NZ_RAWE01000028.1"/>
</dbReference>
<dbReference type="PROSITE" id="PS51257">
    <property type="entry name" value="PROKAR_LIPOPROTEIN"/>
    <property type="match status" value="1"/>
</dbReference>
<gene>
    <name evidence="2" type="ORF">D7X32_10815</name>
</gene>
<protein>
    <recommendedName>
        <fullName evidence="4">Lipoprotein</fullName>
    </recommendedName>
</protein>
<evidence type="ECO:0000313" key="2">
    <source>
        <dbReference type="EMBL" id="RKH04496.1"/>
    </source>
</evidence>
<name>A0A3A8KAF0_9BACT</name>
<dbReference type="OrthoDB" id="5512664at2"/>
<evidence type="ECO:0008006" key="4">
    <source>
        <dbReference type="Google" id="ProtNLM"/>
    </source>
</evidence>
<feature type="region of interest" description="Disordered" evidence="1">
    <location>
        <begin position="36"/>
        <end position="55"/>
    </location>
</feature>